<dbReference type="AlphaFoldDB" id="A0A3N4IW74"/>
<organism evidence="1 2">
    <name type="scientific">Choiromyces venosus 120613-1</name>
    <dbReference type="NCBI Taxonomy" id="1336337"/>
    <lineage>
        <taxon>Eukaryota</taxon>
        <taxon>Fungi</taxon>
        <taxon>Dikarya</taxon>
        <taxon>Ascomycota</taxon>
        <taxon>Pezizomycotina</taxon>
        <taxon>Pezizomycetes</taxon>
        <taxon>Pezizales</taxon>
        <taxon>Tuberaceae</taxon>
        <taxon>Choiromyces</taxon>
    </lineage>
</organism>
<name>A0A3N4IW74_9PEZI</name>
<sequence>MSAIQVKPRGGTTSMSKRGQILAYTTLPGPWKMMIQEISKETGVLKSTCSNIIRESKRHSLESGNSDLCAMENLAPKSNCQKGLVIAKKDKEYLVEVTLSDIAHCQMPYRDLAVAGNSFSSCT</sequence>
<gene>
    <name evidence="1" type="ORF">L873DRAFT_1796333</name>
</gene>
<dbReference type="EMBL" id="ML120620">
    <property type="protein sequence ID" value="RPA89058.1"/>
    <property type="molecule type" value="Genomic_DNA"/>
</dbReference>
<dbReference type="OrthoDB" id="5415741at2759"/>
<protein>
    <submittedName>
        <fullName evidence="1">Uncharacterized protein</fullName>
    </submittedName>
</protein>
<evidence type="ECO:0000313" key="1">
    <source>
        <dbReference type="EMBL" id="RPA89058.1"/>
    </source>
</evidence>
<keyword evidence="2" id="KW-1185">Reference proteome</keyword>
<dbReference type="Proteomes" id="UP000276215">
    <property type="component" value="Unassembled WGS sequence"/>
</dbReference>
<reference evidence="1 2" key="1">
    <citation type="journal article" date="2018" name="Nat. Ecol. Evol.">
        <title>Pezizomycetes genomes reveal the molecular basis of ectomycorrhizal truffle lifestyle.</title>
        <authorList>
            <person name="Murat C."/>
            <person name="Payen T."/>
            <person name="Noel B."/>
            <person name="Kuo A."/>
            <person name="Morin E."/>
            <person name="Chen J."/>
            <person name="Kohler A."/>
            <person name="Krizsan K."/>
            <person name="Balestrini R."/>
            <person name="Da Silva C."/>
            <person name="Montanini B."/>
            <person name="Hainaut M."/>
            <person name="Levati E."/>
            <person name="Barry K.W."/>
            <person name="Belfiori B."/>
            <person name="Cichocki N."/>
            <person name="Clum A."/>
            <person name="Dockter R.B."/>
            <person name="Fauchery L."/>
            <person name="Guy J."/>
            <person name="Iotti M."/>
            <person name="Le Tacon F."/>
            <person name="Lindquist E.A."/>
            <person name="Lipzen A."/>
            <person name="Malagnac F."/>
            <person name="Mello A."/>
            <person name="Molinier V."/>
            <person name="Miyauchi S."/>
            <person name="Poulain J."/>
            <person name="Riccioni C."/>
            <person name="Rubini A."/>
            <person name="Sitrit Y."/>
            <person name="Splivallo R."/>
            <person name="Traeger S."/>
            <person name="Wang M."/>
            <person name="Zifcakova L."/>
            <person name="Wipf D."/>
            <person name="Zambonelli A."/>
            <person name="Paolocci F."/>
            <person name="Nowrousian M."/>
            <person name="Ottonello S."/>
            <person name="Baldrian P."/>
            <person name="Spatafora J.W."/>
            <person name="Henrissat B."/>
            <person name="Nagy L.G."/>
            <person name="Aury J.M."/>
            <person name="Wincker P."/>
            <person name="Grigoriev I.V."/>
            <person name="Bonfante P."/>
            <person name="Martin F.M."/>
        </authorList>
    </citation>
    <scope>NUCLEOTIDE SEQUENCE [LARGE SCALE GENOMIC DNA]</scope>
    <source>
        <strain evidence="1 2">120613-1</strain>
    </source>
</reference>
<proteinExistence type="predicted"/>
<accession>A0A3N4IW74</accession>
<evidence type="ECO:0000313" key="2">
    <source>
        <dbReference type="Proteomes" id="UP000276215"/>
    </source>
</evidence>